<evidence type="ECO:0000259" key="1">
    <source>
        <dbReference type="PROSITE" id="PS51208"/>
    </source>
</evidence>
<protein>
    <recommendedName>
        <fullName evidence="1">Autotransporter domain-containing protein</fullName>
    </recommendedName>
</protein>
<dbReference type="PROSITE" id="PS51208">
    <property type="entry name" value="AUTOTRANSPORTER"/>
    <property type="match status" value="1"/>
</dbReference>
<evidence type="ECO:0000313" key="3">
    <source>
        <dbReference type="Proteomes" id="UP001317742"/>
    </source>
</evidence>
<keyword evidence="3" id="KW-1185">Reference proteome</keyword>
<dbReference type="Gene3D" id="2.40.128.130">
    <property type="entry name" value="Autotransporter beta-domain"/>
    <property type="match status" value="1"/>
</dbReference>
<reference evidence="2 3" key="1">
    <citation type="submission" date="2022-08" db="EMBL/GenBank/DDBJ databases">
        <title>Genome Sequence of the sulphate-reducing bacterium, Pseudodesulfovibrio sp. SYK.</title>
        <authorList>
            <person name="Kondo R."/>
            <person name="Kataoka T."/>
        </authorList>
    </citation>
    <scope>NUCLEOTIDE SEQUENCE [LARGE SCALE GENOMIC DNA]</scope>
    <source>
        <strain evidence="2 3">SYK</strain>
    </source>
</reference>
<dbReference type="Proteomes" id="UP001317742">
    <property type="component" value="Chromosome"/>
</dbReference>
<dbReference type="EMBL" id="AP026709">
    <property type="protein sequence ID" value="BDQ38524.1"/>
    <property type="molecule type" value="Genomic_DNA"/>
</dbReference>
<dbReference type="Pfam" id="PF03797">
    <property type="entry name" value="Autotransporter"/>
    <property type="match status" value="1"/>
</dbReference>
<accession>A0ABN6S5I2</accession>
<sequence length="391" mass="42125">MAGKLVVDADGKNMVGDQTIIAAGSVAGNFDSVVSVNPNFSLSTRIDGTDVKLSTPYTPQWDNTALSMTSTLASNLAFIQIPTARSQTLLAENEKEDKNIMVASNGPLTDLISKPSTGKRYGVYAKPMFSISERDAFGSALGYDAKMAGLEIGADTFVNDNLLLGAFAGYAATGIDFKGNTFAENDTEDQSLYVLGAYGGYRLNDWSFTDTLSFSYAQHDSERNAGLGQTAKADYNSQLVSNQLLASYRWIETEAWTLAPELGLNTSYFNRGSFSETDAVNAVSYDSLDALFIESVVGIRLSGNIETESATFTPYAQLNWTHDLNGNDITVRQTLGATSAQITQENDDDHLSLGLGASVRKDNTTFSLAYTGEASQHSRSHGISAIARYEF</sequence>
<evidence type="ECO:0000313" key="2">
    <source>
        <dbReference type="EMBL" id="BDQ38524.1"/>
    </source>
</evidence>
<dbReference type="NCBIfam" id="TIGR01414">
    <property type="entry name" value="autotrans_barl"/>
    <property type="match status" value="1"/>
</dbReference>
<dbReference type="InterPro" id="IPR036709">
    <property type="entry name" value="Autotransporte_beta_dom_sf"/>
</dbReference>
<dbReference type="SUPFAM" id="SSF103515">
    <property type="entry name" value="Autotransporter"/>
    <property type="match status" value="1"/>
</dbReference>
<feature type="domain" description="Autotransporter" evidence="1">
    <location>
        <begin position="116"/>
        <end position="391"/>
    </location>
</feature>
<name>A0ABN6S5I2_9BACT</name>
<dbReference type="SMART" id="SM00869">
    <property type="entry name" value="Autotransporter"/>
    <property type="match status" value="1"/>
</dbReference>
<dbReference type="InterPro" id="IPR005546">
    <property type="entry name" value="Autotransporte_beta"/>
</dbReference>
<proteinExistence type="predicted"/>
<gene>
    <name evidence="2" type="ORF">SYK_28840</name>
</gene>
<organism evidence="2 3">
    <name type="scientific">Pseudodesulfovibrio nedwellii</name>
    <dbReference type="NCBI Taxonomy" id="2973072"/>
    <lineage>
        <taxon>Bacteria</taxon>
        <taxon>Pseudomonadati</taxon>
        <taxon>Thermodesulfobacteriota</taxon>
        <taxon>Desulfovibrionia</taxon>
        <taxon>Desulfovibrionales</taxon>
        <taxon>Desulfovibrionaceae</taxon>
    </lineage>
</organism>
<dbReference type="InterPro" id="IPR006315">
    <property type="entry name" value="OM_autotransptr_brl_dom"/>
</dbReference>